<accession>A0ABT2NH54</accession>
<reference evidence="8" key="1">
    <citation type="submission" date="2023-07" db="EMBL/GenBank/DDBJ databases">
        <title>Defluviimonas sediminis sp. nov., isolated from mangrove sediment.</title>
        <authorList>
            <person name="Liu L."/>
            <person name="Li J."/>
            <person name="Huang Y."/>
            <person name="Pan J."/>
            <person name="Li M."/>
        </authorList>
    </citation>
    <scope>NUCLEOTIDE SEQUENCE [LARGE SCALE GENOMIC DNA]</scope>
    <source>
        <strain evidence="8">FT324</strain>
    </source>
</reference>
<evidence type="ECO:0000256" key="3">
    <source>
        <dbReference type="ARBA" id="ARBA00022723"/>
    </source>
</evidence>
<keyword evidence="8" id="KW-1185">Reference proteome</keyword>
<keyword evidence="4" id="KW-0408">Iron</keyword>
<organism evidence="7 8">
    <name type="scientific">Albidovulum sediminis</name>
    <dbReference type="NCBI Taxonomy" id="3066345"/>
    <lineage>
        <taxon>Bacteria</taxon>
        <taxon>Pseudomonadati</taxon>
        <taxon>Pseudomonadota</taxon>
        <taxon>Alphaproteobacteria</taxon>
        <taxon>Rhodobacterales</taxon>
        <taxon>Paracoccaceae</taxon>
        <taxon>Albidovulum</taxon>
    </lineage>
</organism>
<dbReference type="InterPro" id="IPR050377">
    <property type="entry name" value="Radical_SAM_PqqE_MftC-like"/>
</dbReference>
<comment type="caution">
    <text evidence="7">The sequence shown here is derived from an EMBL/GenBank/DDBJ whole genome shotgun (WGS) entry which is preliminary data.</text>
</comment>
<evidence type="ECO:0000256" key="4">
    <source>
        <dbReference type="ARBA" id="ARBA00023004"/>
    </source>
</evidence>
<dbReference type="InterPro" id="IPR007197">
    <property type="entry name" value="rSAM"/>
</dbReference>
<dbReference type="Pfam" id="PF04055">
    <property type="entry name" value="Radical_SAM"/>
    <property type="match status" value="1"/>
</dbReference>
<comment type="cofactor">
    <cofactor evidence="1">
        <name>[4Fe-4S] cluster</name>
        <dbReference type="ChEBI" id="CHEBI:49883"/>
    </cofactor>
</comment>
<dbReference type="SUPFAM" id="SSF102114">
    <property type="entry name" value="Radical SAM enzymes"/>
    <property type="match status" value="1"/>
</dbReference>
<dbReference type="Gene3D" id="3.20.20.70">
    <property type="entry name" value="Aldolase class I"/>
    <property type="match status" value="1"/>
</dbReference>
<evidence type="ECO:0000256" key="1">
    <source>
        <dbReference type="ARBA" id="ARBA00001966"/>
    </source>
</evidence>
<dbReference type="SFLD" id="SFLDS00029">
    <property type="entry name" value="Radical_SAM"/>
    <property type="match status" value="1"/>
</dbReference>
<dbReference type="InterPro" id="IPR058240">
    <property type="entry name" value="rSAM_sf"/>
</dbReference>
<feature type="domain" description="Radical SAM core" evidence="6">
    <location>
        <begin position="30"/>
        <end position="191"/>
    </location>
</feature>
<dbReference type="PANTHER" id="PTHR11228:SF7">
    <property type="entry name" value="PQQA PEPTIDE CYCLASE"/>
    <property type="match status" value="1"/>
</dbReference>
<dbReference type="Proteomes" id="UP001205601">
    <property type="component" value="Unassembled WGS sequence"/>
</dbReference>
<dbReference type="InterPro" id="IPR013785">
    <property type="entry name" value="Aldolase_TIM"/>
</dbReference>
<name>A0ABT2NH54_9RHOB</name>
<evidence type="ECO:0000313" key="8">
    <source>
        <dbReference type="Proteomes" id="UP001205601"/>
    </source>
</evidence>
<evidence type="ECO:0000256" key="5">
    <source>
        <dbReference type="ARBA" id="ARBA00023014"/>
    </source>
</evidence>
<dbReference type="PANTHER" id="PTHR11228">
    <property type="entry name" value="RADICAL SAM DOMAIN PROTEIN"/>
    <property type="match status" value="1"/>
</dbReference>
<dbReference type="EMBL" id="JAOCQF010000001">
    <property type="protein sequence ID" value="MCT8328241.1"/>
    <property type="molecule type" value="Genomic_DNA"/>
</dbReference>
<keyword evidence="3" id="KW-0479">Metal-binding</keyword>
<proteinExistence type="predicted"/>
<keyword evidence="2" id="KW-0949">S-adenosyl-L-methionine</keyword>
<evidence type="ECO:0000259" key="6">
    <source>
        <dbReference type="Pfam" id="PF04055"/>
    </source>
</evidence>
<gene>
    <name evidence="7" type="ORF">N5I32_01800</name>
</gene>
<sequence length="374" mass="41717">MAKVAASFRLNERMFQRLYSYAEVRNLHLEPSAKCQAACPMCGRNVAGGRPRANLPLNEVTLAEFVAWFSPAFLRQLSTLTFCGNFGDPIIAQDCLPMLEHARRMNRRLHLNLITNGSARPASFWSDLGALGAHAHFALDGATEETHRRYRRHTRFGTILQNAATFMGAGGRATWDMLVFSHNEHEVETARTMARQMGFERFVLKSTTRFNGPDHRVLDDDGREVDRLHPSERFPAPALAARPDRQALASCPIRCKVIPEGSVYVAATGHVFPCCWLGAILHEKPGLPDSRKSSAVHQSFHELVGRVGEDRLNLRETPLAVIIERYLPHFTRAWGPGPERLMKCAQICGQVGIDAFTSTYLSTDQFRPSGNPAA</sequence>
<keyword evidence="5" id="KW-0411">Iron-sulfur</keyword>
<protein>
    <recommendedName>
        <fullName evidence="6">Radical SAM core domain-containing protein</fullName>
    </recommendedName>
</protein>
<evidence type="ECO:0000256" key="2">
    <source>
        <dbReference type="ARBA" id="ARBA00022691"/>
    </source>
</evidence>
<evidence type="ECO:0000313" key="7">
    <source>
        <dbReference type="EMBL" id="MCT8328241.1"/>
    </source>
</evidence>